<keyword evidence="1 2" id="KW-0479">Metal-binding</keyword>
<accession>A0A8J2RJN2</accession>
<dbReference type="PANTHER" id="PTHR10127">
    <property type="entry name" value="DISCOIDIN, CUB, EGF, LAMININ , AND ZINC METALLOPROTEASE DOMAIN CONTAINING"/>
    <property type="match status" value="1"/>
</dbReference>
<dbReference type="EC" id="3.4.24.-" evidence="2"/>
<dbReference type="Proteomes" id="UP000789390">
    <property type="component" value="Unassembled WGS sequence"/>
</dbReference>
<protein>
    <recommendedName>
        <fullName evidence="2">Metalloendopeptidase</fullName>
        <ecNumber evidence="2">3.4.24.-</ecNumber>
    </recommendedName>
</protein>
<feature type="binding site" evidence="1">
    <location>
        <position position="190"/>
    </location>
    <ligand>
        <name>Zn(2+)</name>
        <dbReference type="ChEBI" id="CHEBI:29105"/>
        <note>catalytic</note>
    </ligand>
</feature>
<keyword evidence="5" id="KW-1185">Reference proteome</keyword>
<dbReference type="FunFam" id="3.40.390.10:FF:000066">
    <property type="entry name" value="Metalloendopeptidase"/>
    <property type="match status" value="1"/>
</dbReference>
<evidence type="ECO:0000259" key="3">
    <source>
        <dbReference type="PROSITE" id="PS51864"/>
    </source>
</evidence>
<reference evidence="4" key="1">
    <citation type="submission" date="2021-11" db="EMBL/GenBank/DDBJ databases">
        <authorList>
            <person name="Schell T."/>
        </authorList>
    </citation>
    <scope>NUCLEOTIDE SEQUENCE</scope>
    <source>
        <strain evidence="4">M5</strain>
    </source>
</reference>
<organism evidence="4 5">
    <name type="scientific">Daphnia galeata</name>
    <dbReference type="NCBI Taxonomy" id="27404"/>
    <lineage>
        <taxon>Eukaryota</taxon>
        <taxon>Metazoa</taxon>
        <taxon>Ecdysozoa</taxon>
        <taxon>Arthropoda</taxon>
        <taxon>Crustacea</taxon>
        <taxon>Branchiopoda</taxon>
        <taxon>Diplostraca</taxon>
        <taxon>Cladocera</taxon>
        <taxon>Anomopoda</taxon>
        <taxon>Daphniidae</taxon>
        <taxon>Daphnia</taxon>
    </lineage>
</organism>
<dbReference type="Gene3D" id="3.40.390.10">
    <property type="entry name" value="Collagenase (Catalytic Domain)"/>
    <property type="match status" value="1"/>
</dbReference>
<feature type="binding site" evidence="1">
    <location>
        <position position="184"/>
    </location>
    <ligand>
        <name>Zn(2+)</name>
        <dbReference type="ChEBI" id="CHEBI:29105"/>
        <note>catalytic</note>
    </ligand>
</feature>
<comment type="caution">
    <text evidence="1">Lacks conserved residue(s) required for the propagation of feature annotation.</text>
</comment>
<keyword evidence="2" id="KW-0732">Signal</keyword>
<feature type="chain" id="PRO_5035341947" description="Metalloendopeptidase" evidence="2">
    <location>
        <begin position="20"/>
        <end position="290"/>
    </location>
</feature>
<dbReference type="InterPro" id="IPR001506">
    <property type="entry name" value="Peptidase_M12A"/>
</dbReference>
<dbReference type="SUPFAM" id="SSF55486">
    <property type="entry name" value="Metalloproteases ('zincins'), catalytic domain"/>
    <property type="match status" value="1"/>
</dbReference>
<name>A0A8J2RJN2_9CRUS</name>
<dbReference type="InterPro" id="IPR006026">
    <property type="entry name" value="Peptidase_Metallo"/>
</dbReference>
<dbReference type="EMBL" id="CAKKLH010000112">
    <property type="protein sequence ID" value="CAH0103504.1"/>
    <property type="molecule type" value="Genomic_DNA"/>
</dbReference>
<comment type="cofactor">
    <cofactor evidence="1 2">
        <name>Zn(2+)</name>
        <dbReference type="ChEBI" id="CHEBI:29105"/>
    </cofactor>
    <text evidence="1 2">Binds 1 zinc ion per subunit.</text>
</comment>
<keyword evidence="1 2" id="KW-0645">Protease</keyword>
<feature type="signal peptide" evidence="2">
    <location>
        <begin position="1"/>
        <end position="19"/>
    </location>
</feature>
<dbReference type="Pfam" id="PF01400">
    <property type="entry name" value="Astacin"/>
    <property type="match status" value="1"/>
</dbReference>
<keyword evidence="1 2" id="KW-0482">Metalloprotease</keyword>
<evidence type="ECO:0000313" key="4">
    <source>
        <dbReference type="EMBL" id="CAH0103504.1"/>
    </source>
</evidence>
<dbReference type="GO" id="GO:0008270">
    <property type="term" value="F:zinc ion binding"/>
    <property type="evidence" value="ECO:0007669"/>
    <property type="project" value="UniProtKB-UniRule"/>
</dbReference>
<keyword evidence="1 2" id="KW-0862">Zinc</keyword>
<feature type="active site" evidence="1">
    <location>
        <position position="181"/>
    </location>
</feature>
<dbReference type="PANTHER" id="PTHR10127:SF883">
    <property type="entry name" value="ZINC METALLOPROTEINASE NAS-8"/>
    <property type="match status" value="1"/>
</dbReference>
<dbReference type="PROSITE" id="PS51864">
    <property type="entry name" value="ASTACIN"/>
    <property type="match status" value="1"/>
</dbReference>
<dbReference type="SMART" id="SM00235">
    <property type="entry name" value="ZnMc"/>
    <property type="match status" value="1"/>
</dbReference>
<dbReference type="InterPro" id="IPR034035">
    <property type="entry name" value="Astacin-like_dom"/>
</dbReference>
<gene>
    <name evidence="4" type="ORF">DGAL_LOCUS6078</name>
</gene>
<dbReference type="CDD" id="cd04280">
    <property type="entry name" value="ZnMc_astacin_like"/>
    <property type="match status" value="1"/>
</dbReference>
<evidence type="ECO:0000313" key="5">
    <source>
        <dbReference type="Proteomes" id="UP000789390"/>
    </source>
</evidence>
<feature type="domain" description="Peptidase M12A" evidence="3">
    <location>
        <begin position="85"/>
        <end position="287"/>
    </location>
</feature>
<proteinExistence type="predicted"/>
<dbReference type="InterPro" id="IPR024079">
    <property type="entry name" value="MetalloPept_cat_dom_sf"/>
</dbReference>
<dbReference type="AlphaFoldDB" id="A0A8J2RJN2"/>
<dbReference type="PRINTS" id="PR00480">
    <property type="entry name" value="ASTACIN"/>
</dbReference>
<dbReference type="GO" id="GO:0004222">
    <property type="term" value="F:metalloendopeptidase activity"/>
    <property type="evidence" value="ECO:0007669"/>
    <property type="project" value="UniProtKB-UniRule"/>
</dbReference>
<comment type="caution">
    <text evidence="4">The sequence shown here is derived from an EMBL/GenBank/DDBJ whole genome shotgun (WGS) entry which is preliminary data.</text>
</comment>
<dbReference type="GO" id="GO:0006508">
    <property type="term" value="P:proteolysis"/>
    <property type="evidence" value="ECO:0007669"/>
    <property type="project" value="UniProtKB-KW"/>
</dbReference>
<keyword evidence="1 2" id="KW-0378">Hydrolase</keyword>
<evidence type="ECO:0000256" key="2">
    <source>
        <dbReference type="RuleBase" id="RU361183"/>
    </source>
</evidence>
<dbReference type="OrthoDB" id="291007at2759"/>
<feature type="binding site" evidence="1">
    <location>
        <position position="180"/>
    </location>
    <ligand>
        <name>Zn(2+)</name>
        <dbReference type="ChEBI" id="CHEBI:29105"/>
        <note>catalytic</note>
    </ligand>
</feature>
<sequence length="290" mass="33560">MTIFSMILAFSSLWLVSIATPIFKSWDTNFWEQSSNDFVAGMPLTEEMKGNFSEIKNEFFEDFFQWEDQDPALFEGDIMFSGDKNAILSSSYRWPNAKIPYEISNVYTPDQREVIAFGMNEYHENTCIQFVPRTSEENYIRIYKKGSGCSSYVGMINIGSQDVSLDDGCISRIRPGIVLHELMHAAGFFHEHTRPDRDIFIRINFENILEKIKIEHIFNFNTNDASKVTTLGLPYDYDSVMHYSRYAFAIDRTRPTITPVPNENVEIGNRRKFSSLDLLKLNALYCSEVK</sequence>
<evidence type="ECO:0000256" key="1">
    <source>
        <dbReference type="PROSITE-ProRule" id="PRU01211"/>
    </source>
</evidence>